<organism evidence="2 3">
    <name type="scientific">Nocardioides mesophilus</name>
    <dbReference type="NCBI Taxonomy" id="433659"/>
    <lineage>
        <taxon>Bacteria</taxon>
        <taxon>Bacillati</taxon>
        <taxon>Actinomycetota</taxon>
        <taxon>Actinomycetes</taxon>
        <taxon>Propionibacteriales</taxon>
        <taxon>Nocardioidaceae</taxon>
        <taxon>Nocardioides</taxon>
    </lineage>
</organism>
<protein>
    <submittedName>
        <fullName evidence="2">Sulfotransferase family protein</fullName>
    </submittedName>
</protein>
<keyword evidence="2" id="KW-0808">Transferase</keyword>
<accession>A0A7G9RAR0</accession>
<dbReference type="Proteomes" id="UP000515947">
    <property type="component" value="Chromosome"/>
</dbReference>
<proteinExistence type="predicted"/>
<dbReference type="RefSeq" id="WP_187578527.1">
    <property type="nucleotide sequence ID" value="NZ_CP060713.1"/>
</dbReference>
<dbReference type="EMBL" id="CP060713">
    <property type="protein sequence ID" value="QNN52685.1"/>
    <property type="molecule type" value="Genomic_DNA"/>
</dbReference>
<evidence type="ECO:0000313" key="2">
    <source>
        <dbReference type="EMBL" id="QNN52685.1"/>
    </source>
</evidence>
<reference evidence="2 3" key="1">
    <citation type="submission" date="2020-08" db="EMBL/GenBank/DDBJ databases">
        <title>Genome sequence of Nocardioides mesophilus KACC 16243T.</title>
        <authorList>
            <person name="Hyun D.-W."/>
            <person name="Bae J.-W."/>
        </authorList>
    </citation>
    <scope>NUCLEOTIDE SEQUENCE [LARGE SCALE GENOMIC DNA]</scope>
    <source>
        <strain evidence="2 3">KACC 16243</strain>
    </source>
</reference>
<dbReference type="AlphaFoldDB" id="A0A7G9RAR0"/>
<dbReference type="GO" id="GO:0016740">
    <property type="term" value="F:transferase activity"/>
    <property type="evidence" value="ECO:0007669"/>
    <property type="project" value="UniProtKB-KW"/>
</dbReference>
<name>A0A7G9RAR0_9ACTN</name>
<gene>
    <name evidence="2" type="ORF">H9L09_19955</name>
</gene>
<evidence type="ECO:0000313" key="3">
    <source>
        <dbReference type="Proteomes" id="UP000515947"/>
    </source>
</evidence>
<feature type="compositionally biased region" description="Low complexity" evidence="1">
    <location>
        <begin position="329"/>
        <end position="348"/>
    </location>
</feature>
<feature type="region of interest" description="Disordered" evidence="1">
    <location>
        <begin position="316"/>
        <end position="359"/>
    </location>
</feature>
<dbReference type="SUPFAM" id="SSF52540">
    <property type="entry name" value="P-loop containing nucleoside triphosphate hydrolases"/>
    <property type="match status" value="1"/>
</dbReference>
<sequence>MPSSQTSSSRLTTTSARPRRVVLVAGAGRSGTSTFAGILQRLGVLVPQPEVVADTTNPRGFSESQWVVDLHDELLARTNVQVGDARPVAWSQTGRLTERDRLQARVVGWLEEQLALGDELVIKDPRLSWFLDLWRTSAVRAGAEPSYATMLRPPAEVVGSKRAHYNRRMDDAHGVAQWVNMMLGTEHRTRGSDRVFVRYHDLLGDWRTTVSRAGGALHLSGVAEPADDAVRRVEEFVDPGLRRIQLTWDDLELPSRLEEIARETWSVLDSFATPEDPGEAHDGEQEAQARLDELRIAYDAFYAESEAVARSSVIAAGTTARSRTERPDASAPVATAAPRAAGRPAGPVERLARRTPPRLRALVPARLRRWARRRSASRPGNA</sequence>
<dbReference type="InterPro" id="IPR027417">
    <property type="entry name" value="P-loop_NTPase"/>
</dbReference>
<keyword evidence="3" id="KW-1185">Reference proteome</keyword>
<evidence type="ECO:0000256" key="1">
    <source>
        <dbReference type="SAM" id="MobiDB-lite"/>
    </source>
</evidence>
<dbReference type="KEGG" id="nmes:H9L09_19955"/>
<dbReference type="Gene3D" id="3.40.50.300">
    <property type="entry name" value="P-loop containing nucleotide triphosphate hydrolases"/>
    <property type="match status" value="1"/>
</dbReference>